<dbReference type="PANTHER" id="PTHR33112">
    <property type="entry name" value="DOMAIN PROTEIN, PUTATIVE-RELATED"/>
    <property type="match status" value="1"/>
</dbReference>
<organism evidence="2 3">
    <name type="scientific">Oidiodendron maius (strain Zn)</name>
    <dbReference type="NCBI Taxonomy" id="913774"/>
    <lineage>
        <taxon>Eukaryota</taxon>
        <taxon>Fungi</taxon>
        <taxon>Dikarya</taxon>
        <taxon>Ascomycota</taxon>
        <taxon>Pezizomycotina</taxon>
        <taxon>Leotiomycetes</taxon>
        <taxon>Leotiomycetes incertae sedis</taxon>
        <taxon>Myxotrichaceae</taxon>
        <taxon>Oidiodendron</taxon>
    </lineage>
</organism>
<dbReference type="PANTHER" id="PTHR33112:SF10">
    <property type="entry name" value="TOL"/>
    <property type="match status" value="1"/>
</dbReference>
<evidence type="ECO:0000313" key="2">
    <source>
        <dbReference type="EMBL" id="KIN07056.1"/>
    </source>
</evidence>
<dbReference type="InterPro" id="IPR010730">
    <property type="entry name" value="HET"/>
</dbReference>
<feature type="domain" description="Heterokaryon incompatibility" evidence="1">
    <location>
        <begin position="186"/>
        <end position="285"/>
    </location>
</feature>
<keyword evidence="3" id="KW-1185">Reference proteome</keyword>
<name>A0A0C3HFQ6_OIDMZ</name>
<dbReference type="Pfam" id="PF06985">
    <property type="entry name" value="HET"/>
    <property type="match status" value="1"/>
</dbReference>
<reference evidence="2 3" key="1">
    <citation type="submission" date="2014-04" db="EMBL/GenBank/DDBJ databases">
        <authorList>
            <consortium name="DOE Joint Genome Institute"/>
            <person name="Kuo A."/>
            <person name="Martino E."/>
            <person name="Perotto S."/>
            <person name="Kohler A."/>
            <person name="Nagy L.G."/>
            <person name="Floudas D."/>
            <person name="Copeland A."/>
            <person name="Barry K.W."/>
            <person name="Cichocki N."/>
            <person name="Veneault-Fourrey C."/>
            <person name="LaButti K."/>
            <person name="Lindquist E.A."/>
            <person name="Lipzen A."/>
            <person name="Lundell T."/>
            <person name="Morin E."/>
            <person name="Murat C."/>
            <person name="Sun H."/>
            <person name="Tunlid A."/>
            <person name="Henrissat B."/>
            <person name="Grigoriev I.V."/>
            <person name="Hibbett D.S."/>
            <person name="Martin F."/>
            <person name="Nordberg H.P."/>
            <person name="Cantor M.N."/>
            <person name="Hua S.X."/>
        </authorList>
    </citation>
    <scope>NUCLEOTIDE SEQUENCE [LARGE SCALE GENOMIC DNA]</scope>
    <source>
        <strain evidence="2 3">Zn</strain>
    </source>
</reference>
<dbReference type="InParanoid" id="A0A0C3HFQ6"/>
<evidence type="ECO:0000259" key="1">
    <source>
        <dbReference type="Pfam" id="PF06985"/>
    </source>
</evidence>
<reference evidence="3" key="2">
    <citation type="submission" date="2015-01" db="EMBL/GenBank/DDBJ databases">
        <title>Evolutionary Origins and Diversification of the Mycorrhizal Mutualists.</title>
        <authorList>
            <consortium name="DOE Joint Genome Institute"/>
            <consortium name="Mycorrhizal Genomics Consortium"/>
            <person name="Kohler A."/>
            <person name="Kuo A."/>
            <person name="Nagy L.G."/>
            <person name="Floudas D."/>
            <person name="Copeland A."/>
            <person name="Barry K.W."/>
            <person name="Cichocki N."/>
            <person name="Veneault-Fourrey C."/>
            <person name="LaButti K."/>
            <person name="Lindquist E.A."/>
            <person name="Lipzen A."/>
            <person name="Lundell T."/>
            <person name="Morin E."/>
            <person name="Murat C."/>
            <person name="Riley R."/>
            <person name="Ohm R."/>
            <person name="Sun H."/>
            <person name="Tunlid A."/>
            <person name="Henrissat B."/>
            <person name="Grigoriev I.V."/>
            <person name="Hibbett D.S."/>
            <person name="Martin F."/>
        </authorList>
    </citation>
    <scope>NUCLEOTIDE SEQUENCE [LARGE SCALE GENOMIC DNA]</scope>
    <source>
        <strain evidence="3">Zn</strain>
    </source>
</reference>
<proteinExistence type="predicted"/>
<sequence>MYDSKDPEEDQAERRLPFQPVARFVEISAANGCPLCAMLWERYGLVLGLSPDSVFVIVKKESLHFYIDFSDGVVSLLTLSMIWHEDLSEDRQHANCGADNFLKRLHDEVEGYAFLQSTNTGAPSVLNLAKAWFDDCCENHTVCKALSDFENPRAQWNPTRLLDIGTSAESSELCLVEGRRLTEIDSREDWEAESTMMGQVYRHCECCIAATTASDGTFGCFVNRDTRILKPLRIPQATPFKMQNLGVSQKKQKTGPGYYEVLYRRLWMDEVENGALTNRGWAFQERALSSRILHFGKTQIFWECRKRTACESFPAQVPSDIPVPWREELVPRAEHPAGGPAFLAEDTDQTPRRLLTMENDKLPALSGVAKHVQQAAKDDYYAGLWAENMERDLLWRLENRRAPPKQWTAPTWSWASRNGSLNLFENYRSGAWLDLRDEIDQKSEELIVILRASVTSVSQDPTGQISEGHVILCGQLAPAILKSKTRETDSNNAVSWSENSLHAFVDGVKMQEISNSHNCFPDEPVEDENVLVYCLPIIDFGGIRQFFITGLMLKPVDEIELPGVFYRYGIFQTGGAETNEWLFASADWWITQTEQFGQPYIENGDVKTFLIYLV</sequence>
<protein>
    <recommendedName>
        <fullName evidence="1">Heterokaryon incompatibility domain-containing protein</fullName>
    </recommendedName>
</protein>
<accession>A0A0C3HFQ6</accession>
<evidence type="ECO:0000313" key="3">
    <source>
        <dbReference type="Proteomes" id="UP000054321"/>
    </source>
</evidence>
<dbReference type="EMBL" id="KN832870">
    <property type="protein sequence ID" value="KIN07056.1"/>
    <property type="molecule type" value="Genomic_DNA"/>
</dbReference>
<dbReference type="HOGENOM" id="CLU_002639_3_0_1"/>
<dbReference type="AlphaFoldDB" id="A0A0C3HFQ6"/>
<dbReference type="STRING" id="913774.A0A0C3HFQ6"/>
<dbReference type="Proteomes" id="UP000054321">
    <property type="component" value="Unassembled WGS sequence"/>
</dbReference>
<gene>
    <name evidence="2" type="ORF">OIDMADRAFT_139735</name>
</gene>